<gene>
    <name evidence="7" type="ORF">H9704_04665</name>
</gene>
<evidence type="ECO:0000313" key="7">
    <source>
        <dbReference type="EMBL" id="HJC05431.1"/>
    </source>
</evidence>
<feature type="domain" description="6-phosphogluconate dehydrogenase NADP-binding" evidence="5">
    <location>
        <begin position="9"/>
        <end position="188"/>
    </location>
</feature>
<dbReference type="AlphaFoldDB" id="A0A9D2MZQ5"/>
<dbReference type="PANTHER" id="PTHR43060:SF15">
    <property type="entry name" value="3-HYDROXYISOBUTYRATE DEHYDROGENASE-LIKE 1, MITOCHONDRIAL-RELATED"/>
    <property type="match status" value="1"/>
</dbReference>
<evidence type="ECO:0000256" key="2">
    <source>
        <dbReference type="ARBA" id="ARBA00023002"/>
    </source>
</evidence>
<evidence type="ECO:0000313" key="8">
    <source>
        <dbReference type="Proteomes" id="UP000823910"/>
    </source>
</evidence>
<dbReference type="InterPro" id="IPR036291">
    <property type="entry name" value="NAD(P)-bd_dom_sf"/>
</dbReference>
<dbReference type="InterPro" id="IPR008927">
    <property type="entry name" value="6-PGluconate_DH-like_C_sf"/>
</dbReference>
<dbReference type="PANTHER" id="PTHR43060">
    <property type="entry name" value="3-HYDROXYISOBUTYRATE DEHYDROGENASE-LIKE 1, MITOCHONDRIAL-RELATED"/>
    <property type="match status" value="1"/>
</dbReference>
<dbReference type="GO" id="GO:0016491">
    <property type="term" value="F:oxidoreductase activity"/>
    <property type="evidence" value="ECO:0007669"/>
    <property type="project" value="UniProtKB-KW"/>
</dbReference>
<protein>
    <submittedName>
        <fullName evidence="7">NAD(P)-dependent oxidoreductase</fullName>
    </submittedName>
</protein>
<dbReference type="InterPro" id="IPR015815">
    <property type="entry name" value="HIBADH-related"/>
</dbReference>
<reference evidence="7" key="2">
    <citation type="submission" date="2021-04" db="EMBL/GenBank/DDBJ databases">
        <authorList>
            <person name="Gilroy R."/>
        </authorList>
    </citation>
    <scope>NUCLEOTIDE SEQUENCE</scope>
    <source>
        <strain evidence="7">CHK180-15479</strain>
    </source>
</reference>
<dbReference type="PIRSF" id="PIRSF000103">
    <property type="entry name" value="HIBADH"/>
    <property type="match status" value="1"/>
</dbReference>
<dbReference type="GO" id="GO:0050661">
    <property type="term" value="F:NADP binding"/>
    <property type="evidence" value="ECO:0007669"/>
    <property type="project" value="InterPro"/>
</dbReference>
<evidence type="ECO:0000256" key="3">
    <source>
        <dbReference type="ARBA" id="ARBA00023027"/>
    </source>
</evidence>
<organism evidence="7 8">
    <name type="scientific">Candidatus Enterocloster excrementipullorum</name>
    <dbReference type="NCBI Taxonomy" id="2838559"/>
    <lineage>
        <taxon>Bacteria</taxon>
        <taxon>Bacillati</taxon>
        <taxon>Bacillota</taxon>
        <taxon>Clostridia</taxon>
        <taxon>Lachnospirales</taxon>
        <taxon>Lachnospiraceae</taxon>
        <taxon>Enterocloster</taxon>
    </lineage>
</organism>
<feature type="active site" evidence="4">
    <location>
        <position position="197"/>
    </location>
</feature>
<evidence type="ECO:0000259" key="5">
    <source>
        <dbReference type="Pfam" id="PF03446"/>
    </source>
</evidence>
<keyword evidence="2" id="KW-0560">Oxidoreductase</keyword>
<keyword evidence="3" id="KW-0520">NAD</keyword>
<dbReference type="SUPFAM" id="SSF51735">
    <property type="entry name" value="NAD(P)-binding Rossmann-fold domains"/>
    <property type="match status" value="1"/>
</dbReference>
<comment type="caution">
    <text evidence="7">The sequence shown here is derived from an EMBL/GenBank/DDBJ whole genome shotgun (WGS) entry which is preliminary data.</text>
</comment>
<name>A0A9D2MZQ5_9FIRM</name>
<dbReference type="Gene3D" id="3.40.50.720">
    <property type="entry name" value="NAD(P)-binding Rossmann-like Domain"/>
    <property type="match status" value="1"/>
</dbReference>
<dbReference type="Pfam" id="PF14833">
    <property type="entry name" value="NAD_binding_11"/>
    <property type="match status" value="1"/>
</dbReference>
<dbReference type="EMBL" id="DWWT01000017">
    <property type="protein sequence ID" value="HJC05431.1"/>
    <property type="molecule type" value="Genomic_DNA"/>
</dbReference>
<dbReference type="InterPro" id="IPR006115">
    <property type="entry name" value="6PGDH_NADP-bd"/>
</dbReference>
<sequence>MAVKDEKILGFLGLGAMGTAMCYGLVKCGFQVVLPAYRREIDTAAGFSPVAPDAEAKAARYDEMLAGTGIAAASQRELIEKADVLLISMPTSRQVEGLMYGEDGIMECIRPGSAVIDLTSADPNSTKKLAAELEKKGVDMLDCPISGGTVGASNQTLAVMAGGKREVFETYREVLETIGAPEKVTYVGPSGAGDTMKCANNFLSACCVAATTEALMVTAKAGINPHTACKVIAGSGGRNDAAMYKFPSLVFPGKNLGMAVSLMLKDVNLFNEAAKASDVPAFVGNLIYQLWHVPVAEQDGGKDLVRFVEMYEKWCGVKLRGIDKEEN</sequence>
<dbReference type="Proteomes" id="UP000823910">
    <property type="component" value="Unassembled WGS sequence"/>
</dbReference>
<dbReference type="GO" id="GO:0051287">
    <property type="term" value="F:NAD binding"/>
    <property type="evidence" value="ECO:0007669"/>
    <property type="project" value="InterPro"/>
</dbReference>
<accession>A0A9D2MZQ5</accession>
<feature type="domain" description="3-hydroxyisobutyrate dehydrogenase-like NAD-binding" evidence="6">
    <location>
        <begin position="191"/>
        <end position="310"/>
    </location>
</feature>
<evidence type="ECO:0000259" key="6">
    <source>
        <dbReference type="Pfam" id="PF14833"/>
    </source>
</evidence>
<dbReference type="InterPro" id="IPR013328">
    <property type="entry name" value="6PGD_dom2"/>
</dbReference>
<dbReference type="InterPro" id="IPR029154">
    <property type="entry name" value="HIBADH-like_NADP-bd"/>
</dbReference>
<dbReference type="SUPFAM" id="SSF48179">
    <property type="entry name" value="6-phosphogluconate dehydrogenase C-terminal domain-like"/>
    <property type="match status" value="1"/>
</dbReference>
<evidence type="ECO:0000256" key="4">
    <source>
        <dbReference type="PIRSR" id="PIRSR000103-1"/>
    </source>
</evidence>
<evidence type="ECO:0000256" key="1">
    <source>
        <dbReference type="ARBA" id="ARBA00009080"/>
    </source>
</evidence>
<dbReference type="Gene3D" id="1.10.1040.10">
    <property type="entry name" value="N-(1-d-carboxylethyl)-l-norvaline Dehydrogenase, domain 2"/>
    <property type="match status" value="1"/>
</dbReference>
<comment type="similarity">
    <text evidence="1">Belongs to the HIBADH-related family.</text>
</comment>
<reference evidence="7" key="1">
    <citation type="journal article" date="2021" name="PeerJ">
        <title>Extensive microbial diversity within the chicken gut microbiome revealed by metagenomics and culture.</title>
        <authorList>
            <person name="Gilroy R."/>
            <person name="Ravi A."/>
            <person name="Getino M."/>
            <person name="Pursley I."/>
            <person name="Horton D.L."/>
            <person name="Alikhan N.F."/>
            <person name="Baker D."/>
            <person name="Gharbi K."/>
            <person name="Hall N."/>
            <person name="Watson M."/>
            <person name="Adriaenssens E.M."/>
            <person name="Foster-Nyarko E."/>
            <person name="Jarju S."/>
            <person name="Secka A."/>
            <person name="Antonio M."/>
            <person name="Oren A."/>
            <person name="Chaudhuri R.R."/>
            <person name="La Ragione R."/>
            <person name="Hildebrand F."/>
            <person name="Pallen M.J."/>
        </authorList>
    </citation>
    <scope>NUCLEOTIDE SEQUENCE</scope>
    <source>
        <strain evidence="7">CHK180-15479</strain>
    </source>
</reference>
<proteinExistence type="inferred from homology"/>
<dbReference type="Pfam" id="PF03446">
    <property type="entry name" value="NAD_binding_2"/>
    <property type="match status" value="1"/>
</dbReference>